<gene>
    <name evidence="5" type="ORF">CLN94_06320</name>
</gene>
<dbReference type="OrthoDB" id="7349109at2"/>
<dbReference type="PROSITE" id="PS50995">
    <property type="entry name" value="HTH_MARR_2"/>
    <property type="match status" value="1"/>
</dbReference>
<evidence type="ECO:0000313" key="5">
    <source>
        <dbReference type="EMBL" id="PCD76723.1"/>
    </source>
</evidence>
<dbReference type="SUPFAM" id="SSF46785">
    <property type="entry name" value="Winged helix' DNA-binding domain"/>
    <property type="match status" value="1"/>
</dbReference>
<dbReference type="AlphaFoldDB" id="A0A2A4CL29"/>
<proteinExistence type="predicted"/>
<keyword evidence="2" id="KW-0238">DNA-binding</keyword>
<dbReference type="Gene3D" id="1.10.10.10">
    <property type="entry name" value="Winged helix-like DNA-binding domain superfamily/Winged helix DNA-binding domain"/>
    <property type="match status" value="1"/>
</dbReference>
<evidence type="ECO:0000313" key="6">
    <source>
        <dbReference type="Proteomes" id="UP000243507"/>
    </source>
</evidence>
<organism evidence="5 6">
    <name type="scientific">Pseudothioclava arenosa</name>
    <dbReference type="NCBI Taxonomy" id="1795308"/>
    <lineage>
        <taxon>Bacteria</taxon>
        <taxon>Pseudomonadati</taxon>
        <taxon>Pseudomonadota</taxon>
        <taxon>Alphaproteobacteria</taxon>
        <taxon>Rhodobacterales</taxon>
        <taxon>Paracoccaceae</taxon>
        <taxon>Pseudothioclava</taxon>
    </lineage>
</organism>
<feature type="domain" description="HTH marR-type" evidence="4">
    <location>
        <begin position="8"/>
        <end position="139"/>
    </location>
</feature>
<keyword evidence="1" id="KW-0805">Transcription regulation</keyword>
<dbReference type="PANTHER" id="PTHR33164">
    <property type="entry name" value="TRANSCRIPTIONAL REGULATOR, MARR FAMILY"/>
    <property type="match status" value="1"/>
</dbReference>
<dbReference type="Pfam" id="PF01047">
    <property type="entry name" value="MarR"/>
    <property type="match status" value="1"/>
</dbReference>
<evidence type="ECO:0000256" key="3">
    <source>
        <dbReference type="ARBA" id="ARBA00023163"/>
    </source>
</evidence>
<dbReference type="GO" id="GO:0006950">
    <property type="term" value="P:response to stress"/>
    <property type="evidence" value="ECO:0007669"/>
    <property type="project" value="TreeGrafter"/>
</dbReference>
<dbReference type="SMART" id="SM00347">
    <property type="entry name" value="HTH_MARR"/>
    <property type="match status" value="1"/>
</dbReference>
<keyword evidence="6" id="KW-1185">Reference proteome</keyword>
<evidence type="ECO:0000256" key="1">
    <source>
        <dbReference type="ARBA" id="ARBA00023015"/>
    </source>
</evidence>
<dbReference type="InterPro" id="IPR039422">
    <property type="entry name" value="MarR/SlyA-like"/>
</dbReference>
<dbReference type="PANTHER" id="PTHR33164:SF95">
    <property type="entry name" value="TRANSCRIPTIONAL REGULATOR"/>
    <property type="match status" value="1"/>
</dbReference>
<protein>
    <submittedName>
        <fullName evidence="5">Transcriptional regulator</fullName>
    </submittedName>
</protein>
<dbReference type="GO" id="GO:0003700">
    <property type="term" value="F:DNA-binding transcription factor activity"/>
    <property type="evidence" value="ECO:0007669"/>
    <property type="project" value="InterPro"/>
</dbReference>
<dbReference type="GO" id="GO:0003677">
    <property type="term" value="F:DNA binding"/>
    <property type="evidence" value="ECO:0007669"/>
    <property type="project" value="UniProtKB-KW"/>
</dbReference>
<comment type="caution">
    <text evidence="5">The sequence shown here is derived from an EMBL/GenBank/DDBJ whole genome shotgun (WGS) entry which is preliminary data.</text>
</comment>
<dbReference type="PROSITE" id="PS01117">
    <property type="entry name" value="HTH_MARR_1"/>
    <property type="match status" value="1"/>
</dbReference>
<dbReference type="InterPro" id="IPR036388">
    <property type="entry name" value="WH-like_DNA-bd_sf"/>
</dbReference>
<dbReference type="EMBL" id="NTJD01000004">
    <property type="protein sequence ID" value="PCD76723.1"/>
    <property type="molecule type" value="Genomic_DNA"/>
</dbReference>
<dbReference type="InterPro" id="IPR036390">
    <property type="entry name" value="WH_DNA-bd_sf"/>
</dbReference>
<name>A0A2A4CL29_9RHOB</name>
<reference evidence="5 6" key="1">
    <citation type="submission" date="2017-09" db="EMBL/GenBank/DDBJ databases">
        <title>A multilocus sequence analysis scheme for characterization of bacteria in the genus Thioclava.</title>
        <authorList>
            <person name="Liu Y."/>
            <person name="Shao Z."/>
        </authorList>
    </citation>
    <scope>NUCLEOTIDE SEQUENCE [LARGE SCALE GENOMIC DNA]</scope>
    <source>
        <strain evidence="5 6">CAU 1312</strain>
    </source>
</reference>
<dbReference type="RefSeq" id="WP_096432326.1">
    <property type="nucleotide sequence ID" value="NZ_NTJD01000004.1"/>
</dbReference>
<dbReference type="PRINTS" id="PR00598">
    <property type="entry name" value="HTHMARR"/>
</dbReference>
<dbReference type="InterPro" id="IPR023187">
    <property type="entry name" value="Tscrpt_reg_MarR-type_CS"/>
</dbReference>
<keyword evidence="3" id="KW-0804">Transcription</keyword>
<evidence type="ECO:0000256" key="2">
    <source>
        <dbReference type="ARBA" id="ARBA00023125"/>
    </source>
</evidence>
<evidence type="ECO:0000259" key="4">
    <source>
        <dbReference type="PROSITE" id="PS50995"/>
    </source>
</evidence>
<dbReference type="InterPro" id="IPR000835">
    <property type="entry name" value="HTH_MarR-typ"/>
</dbReference>
<sequence>MDTIETLPGHLIRRMQQLAVATFAAETHAAGFDLTPVQFAALVTLEKNPGIEQATLAALIAYDRVTIGGVITRLEARGFLERCVSKSDRRARSLHITERGTALLRTVWPAVRRAQDTMLSNLDPTERDTLLALLGKAIGNGAADAG</sequence>
<dbReference type="Proteomes" id="UP000243507">
    <property type="component" value="Unassembled WGS sequence"/>
</dbReference>
<accession>A0A2A4CL29</accession>